<dbReference type="PANTHER" id="PTHR24246">
    <property type="entry name" value="OLFACTORY RECEPTOR AND ADENOSINE RECEPTOR"/>
    <property type="match status" value="1"/>
</dbReference>
<feature type="transmembrane region" description="Helical" evidence="11">
    <location>
        <begin position="56"/>
        <end position="79"/>
    </location>
</feature>
<dbReference type="InterPro" id="IPR001634">
    <property type="entry name" value="Adenosn_rcpt"/>
</dbReference>
<comment type="subcellular location">
    <subcellularLocation>
        <location evidence="1 11">Cell membrane</location>
        <topology evidence="1 11">Multi-pass membrane protein</topology>
    </subcellularLocation>
</comment>
<dbReference type="EMBL" id="SWLE01000014">
    <property type="protein sequence ID" value="TNM91805.1"/>
    <property type="molecule type" value="Genomic_DNA"/>
</dbReference>
<keyword evidence="5 11" id="KW-0297">G-protein coupled receptor</keyword>
<dbReference type="SMART" id="SM01381">
    <property type="entry name" value="7TM_GPCR_Srsx"/>
    <property type="match status" value="1"/>
</dbReference>
<dbReference type="Pfam" id="PF00001">
    <property type="entry name" value="7tm_1"/>
    <property type="match status" value="1"/>
</dbReference>
<dbReference type="SUPFAM" id="SSF81321">
    <property type="entry name" value="Family A G protein-coupled receptor-like"/>
    <property type="match status" value="1"/>
</dbReference>
<dbReference type="Gene3D" id="1.20.1070.10">
    <property type="entry name" value="Rhodopsin 7-helix transmembrane proteins"/>
    <property type="match status" value="1"/>
</dbReference>
<dbReference type="InterPro" id="IPR017452">
    <property type="entry name" value="GPCR_Rhodpsn_7TM"/>
</dbReference>
<proteinExistence type="inferred from homology"/>
<evidence type="ECO:0000259" key="12">
    <source>
        <dbReference type="PROSITE" id="PS50262"/>
    </source>
</evidence>
<dbReference type="Proteomes" id="UP000516260">
    <property type="component" value="Chromosome 21"/>
</dbReference>
<keyword evidence="7 11" id="KW-1015">Disulfide bond</keyword>
<name>A0A4Z2BHP8_9TELE</name>
<keyword evidence="4 11" id="KW-1133">Transmembrane helix</keyword>
<evidence type="ECO:0000256" key="8">
    <source>
        <dbReference type="ARBA" id="ARBA00023170"/>
    </source>
</evidence>
<feature type="transmembrane region" description="Helical" evidence="11">
    <location>
        <begin position="190"/>
        <end position="216"/>
    </location>
</feature>
<evidence type="ECO:0000256" key="6">
    <source>
        <dbReference type="ARBA" id="ARBA00023136"/>
    </source>
</evidence>
<dbReference type="AlphaFoldDB" id="A0A4Z2BHP8"/>
<keyword evidence="3 11" id="KW-0812">Transmembrane</keyword>
<dbReference type="PRINTS" id="PR00237">
    <property type="entry name" value="GPCRRHODOPSN"/>
</dbReference>
<sequence>MEAQRKSTEEHGNTMKHSQLAYIVLEVVIAILAVLGNVLVCWAVCLNSNLQNVTNLFVVSLAVADIAVGLLAIPFAIIISVGICAQFFGCLFIACFVLILTQSSIFSLLAIAVDRYVAIKNPLRYSSLVTGHRAKAIIALCWVLSFGIGLTPMLGWNNGPNTTAPTGTKSCPEGLIECLFEGVVTMDYMIYFNFFGCVLLPLLLMLIIYAHIFMAARHQLHQMGPKVTPISSPGEMSSPSKGSQSTLKKEVHAAKSLAIIVGFFALCWLPLHVINCFNYLCQNCERTHIWVMNTAIVLSHANSVINPFIYAYRIREFRQTFQRIIYQHIFGRRDGQVSEARAGDDQAVANNSIIRSPSGTSKDGSLCSTVVNSYILDTVSGRTSPVCSHWIATINDVPSALIPNKQDVNSPTPVRQPCIMGCAVQDVAEFPKTLHETIDIWEIQNSGSKITFVNVKHTDCLCPTLLTDVS</sequence>
<keyword evidence="9 11" id="KW-0325">Glycoprotein</keyword>
<evidence type="ECO:0000256" key="11">
    <source>
        <dbReference type="RuleBase" id="RU201114"/>
    </source>
</evidence>
<evidence type="ECO:0000256" key="9">
    <source>
        <dbReference type="ARBA" id="ARBA00023180"/>
    </source>
</evidence>
<keyword evidence="2 11" id="KW-1003">Cell membrane</keyword>
<evidence type="ECO:0000256" key="1">
    <source>
        <dbReference type="ARBA" id="ARBA00004651"/>
    </source>
</evidence>
<feature type="domain" description="G-protein coupled receptors family 1 profile" evidence="12">
    <location>
        <begin position="36"/>
        <end position="310"/>
    </location>
</feature>
<comment type="similarity">
    <text evidence="11">Belongs to the G-protein coupled receptor 1 family.</text>
</comment>
<evidence type="ECO:0000313" key="13">
    <source>
        <dbReference type="EMBL" id="TNM91805.1"/>
    </source>
</evidence>
<feature type="transmembrane region" description="Helical" evidence="11">
    <location>
        <begin position="134"/>
        <end position="156"/>
    </location>
</feature>
<feature type="transmembrane region" description="Helical" evidence="11">
    <location>
        <begin position="85"/>
        <end position="113"/>
    </location>
</feature>
<evidence type="ECO:0000256" key="3">
    <source>
        <dbReference type="ARBA" id="ARBA00022692"/>
    </source>
</evidence>
<accession>A0A4Z2BHP8</accession>
<evidence type="ECO:0000256" key="2">
    <source>
        <dbReference type="ARBA" id="ARBA00022475"/>
    </source>
</evidence>
<keyword evidence="6 11" id="KW-0472">Membrane</keyword>
<gene>
    <name evidence="13" type="ORF">fugu_018816</name>
</gene>
<feature type="transmembrane region" description="Helical" evidence="11">
    <location>
        <begin position="20"/>
        <end position="44"/>
    </location>
</feature>
<dbReference type="GO" id="GO:0007189">
    <property type="term" value="P:adenylate cyclase-activating G protein-coupled receptor signaling pathway"/>
    <property type="evidence" value="ECO:0007669"/>
    <property type="project" value="TreeGrafter"/>
</dbReference>
<dbReference type="PANTHER" id="PTHR24246:SF47">
    <property type="entry name" value="ADENOSINE RECEPTOR A2A"/>
    <property type="match status" value="1"/>
</dbReference>
<dbReference type="GO" id="GO:0005886">
    <property type="term" value="C:plasma membrane"/>
    <property type="evidence" value="ECO:0007669"/>
    <property type="project" value="UniProtKB-SubCell"/>
</dbReference>
<evidence type="ECO:0000256" key="10">
    <source>
        <dbReference type="ARBA" id="ARBA00023224"/>
    </source>
</evidence>
<dbReference type="GO" id="GO:0001609">
    <property type="term" value="F:G protein-coupled adenosine receptor activity"/>
    <property type="evidence" value="ECO:0007669"/>
    <property type="project" value="UniProtKB-UniRule"/>
</dbReference>
<reference evidence="13 14" key="1">
    <citation type="submission" date="2019-04" db="EMBL/GenBank/DDBJ databases">
        <title>The sequence and de novo assembly of Takifugu bimaculatus genome using PacBio and Hi-C technologies.</title>
        <authorList>
            <person name="Xu P."/>
            <person name="Liu B."/>
            <person name="Zhou Z."/>
        </authorList>
    </citation>
    <scope>NUCLEOTIDE SEQUENCE [LARGE SCALE GENOMIC DNA]</scope>
    <source>
        <strain evidence="13">TB-2018</strain>
        <tissue evidence="13">Muscle</tissue>
    </source>
</reference>
<protein>
    <recommendedName>
        <fullName evidence="12">G-protein coupled receptors family 1 profile domain-containing protein</fullName>
    </recommendedName>
</protein>
<dbReference type="PROSITE" id="PS00237">
    <property type="entry name" value="G_PROTEIN_RECEP_F1_1"/>
    <property type="match status" value="1"/>
</dbReference>
<evidence type="ECO:0000256" key="4">
    <source>
        <dbReference type="ARBA" id="ARBA00022989"/>
    </source>
</evidence>
<dbReference type="PRINTS" id="PR00424">
    <property type="entry name" value="ADENOSINER"/>
</dbReference>
<dbReference type="InterPro" id="IPR000276">
    <property type="entry name" value="GPCR_Rhodpsn"/>
</dbReference>
<evidence type="ECO:0000256" key="7">
    <source>
        <dbReference type="ARBA" id="ARBA00023157"/>
    </source>
</evidence>
<evidence type="ECO:0000313" key="14">
    <source>
        <dbReference type="Proteomes" id="UP000516260"/>
    </source>
</evidence>
<dbReference type="PROSITE" id="PS50262">
    <property type="entry name" value="G_PROTEIN_RECEP_F1_2"/>
    <property type="match status" value="1"/>
</dbReference>
<keyword evidence="10 11" id="KW-0807">Transducer</keyword>
<comment type="caution">
    <text evidence="13">The sequence shown here is derived from an EMBL/GenBank/DDBJ whole genome shotgun (WGS) entry which is preliminary data.</text>
</comment>
<keyword evidence="8 11" id="KW-0675">Receptor</keyword>
<dbReference type="FunFam" id="1.20.1070.10:FF:000061">
    <property type="entry name" value="Adenosine receptor A2"/>
    <property type="match status" value="1"/>
</dbReference>
<keyword evidence="14" id="KW-1185">Reference proteome</keyword>
<evidence type="ECO:0000256" key="5">
    <source>
        <dbReference type="ARBA" id="ARBA00023040"/>
    </source>
</evidence>
<organism evidence="13 14">
    <name type="scientific">Takifugu bimaculatus</name>
    <dbReference type="NCBI Taxonomy" id="433685"/>
    <lineage>
        <taxon>Eukaryota</taxon>
        <taxon>Metazoa</taxon>
        <taxon>Chordata</taxon>
        <taxon>Craniata</taxon>
        <taxon>Vertebrata</taxon>
        <taxon>Euteleostomi</taxon>
        <taxon>Actinopterygii</taxon>
        <taxon>Neopterygii</taxon>
        <taxon>Teleostei</taxon>
        <taxon>Neoteleostei</taxon>
        <taxon>Acanthomorphata</taxon>
        <taxon>Eupercaria</taxon>
        <taxon>Tetraodontiformes</taxon>
        <taxon>Tetradontoidea</taxon>
        <taxon>Tetraodontidae</taxon>
        <taxon>Takifugu</taxon>
    </lineage>
</organism>
<feature type="transmembrane region" description="Helical" evidence="11">
    <location>
        <begin position="257"/>
        <end position="280"/>
    </location>
</feature>